<dbReference type="Proteomes" id="UP001501578">
    <property type="component" value="Unassembled WGS sequence"/>
</dbReference>
<name>A0ABN1PYA1_9ACTN</name>
<comment type="caution">
    <text evidence="1">The sequence shown here is derived from an EMBL/GenBank/DDBJ whole genome shotgun (WGS) entry which is preliminary data.</text>
</comment>
<dbReference type="PROSITE" id="PS51318">
    <property type="entry name" value="TAT"/>
    <property type="match status" value="1"/>
</dbReference>
<dbReference type="EMBL" id="BAAAHQ010000021">
    <property type="protein sequence ID" value="GAA0934571.1"/>
    <property type="molecule type" value="Genomic_DNA"/>
</dbReference>
<protein>
    <submittedName>
        <fullName evidence="1">NAD(P)/FAD-dependent oxidoreductase</fullName>
    </submittedName>
</protein>
<keyword evidence="2" id="KW-1185">Reference proteome</keyword>
<accession>A0ABN1PYA1</accession>
<dbReference type="Gene3D" id="3.50.50.60">
    <property type="entry name" value="FAD/NAD(P)-binding domain"/>
    <property type="match status" value="1"/>
</dbReference>
<sequence length="655" mass="72277">MSDINPRRARELGMGRPISRRDFFDGIAMTAGVAALGSALGCGPSSGEPGVIGTPELQVPMDVTFPPVLTGLQGNTAQALSVPHAMRDDRFWEYAGTPESTGETYDLVVVGGGISGVSAAFEWLRREPRARILILDNHDEIGGHARRTEFNPAGRKGPLVGYGGSQSIEAPSAWTPEGKLLLDQLGIQLQKFDKFFDQGLYPGLKMYDSVMCDQETFPVEKLVRYTPGIKAQQWVAELPIAEQAKRDLVRLYTNPPDWFPGLSQEQKQRRLADLTYSGFLLEVCKVHPDVERFLRSQSNDDWAYTTQAFGAIDAWGSSEGWDYPGFQGLKLDAAKPSRFNSPSMIKEWDANDPYIYHFPEGNQALVRMMLARMIPGFASASGMDRITTADFNYNHLDLPANRVRFRLSSPVVLAENDGPAGSATSATVGYFDGERIRTVRAGSVIMACWNMVIPFLVPTLPVEQKQAMRQAVKMPMLYAMVQVRNWEAWRKIGVHHTRWTGAYWCVSQLDYPVSMPDYAFPKDPGQPANVQLVAAPCASQMGPSAGAVSGRHTLLGTPYSYMEYSIRDQLTRLLSPGGFDPTEDIQAITVNRWGHGYAPEYCRPWDAFYPDGPFPADLARRRHGRIAIANSDSIPAAYADAAITAGFRAVAELSA</sequence>
<evidence type="ECO:0000313" key="2">
    <source>
        <dbReference type="Proteomes" id="UP001501578"/>
    </source>
</evidence>
<dbReference type="RefSeq" id="WP_343951613.1">
    <property type="nucleotide sequence ID" value="NZ_BAAAHQ010000021.1"/>
</dbReference>
<reference evidence="1 2" key="1">
    <citation type="journal article" date="2019" name="Int. J. Syst. Evol. Microbiol.">
        <title>The Global Catalogue of Microorganisms (GCM) 10K type strain sequencing project: providing services to taxonomists for standard genome sequencing and annotation.</title>
        <authorList>
            <consortium name="The Broad Institute Genomics Platform"/>
            <consortium name="The Broad Institute Genome Sequencing Center for Infectious Disease"/>
            <person name="Wu L."/>
            <person name="Ma J."/>
        </authorList>
    </citation>
    <scope>NUCLEOTIDE SEQUENCE [LARGE SCALE GENOMIC DNA]</scope>
    <source>
        <strain evidence="1 2">JCM 11136</strain>
    </source>
</reference>
<dbReference type="SUPFAM" id="SSF51905">
    <property type="entry name" value="FAD/NAD(P)-binding domain"/>
    <property type="match status" value="1"/>
</dbReference>
<proteinExistence type="predicted"/>
<organism evidence="1 2">
    <name type="scientific">Nonomuraea longicatena</name>
    <dbReference type="NCBI Taxonomy" id="83682"/>
    <lineage>
        <taxon>Bacteria</taxon>
        <taxon>Bacillati</taxon>
        <taxon>Actinomycetota</taxon>
        <taxon>Actinomycetes</taxon>
        <taxon>Streptosporangiales</taxon>
        <taxon>Streptosporangiaceae</taxon>
        <taxon>Nonomuraea</taxon>
    </lineage>
</organism>
<dbReference type="InterPro" id="IPR006311">
    <property type="entry name" value="TAT_signal"/>
</dbReference>
<dbReference type="SUPFAM" id="SSF51971">
    <property type="entry name" value="Nucleotide-binding domain"/>
    <property type="match status" value="1"/>
</dbReference>
<gene>
    <name evidence="1" type="ORF">GCM10009560_41930</name>
</gene>
<dbReference type="InterPro" id="IPR036188">
    <property type="entry name" value="FAD/NAD-bd_sf"/>
</dbReference>
<dbReference type="Pfam" id="PF13450">
    <property type="entry name" value="NAD_binding_8"/>
    <property type="match status" value="1"/>
</dbReference>
<evidence type="ECO:0000313" key="1">
    <source>
        <dbReference type="EMBL" id="GAA0934571.1"/>
    </source>
</evidence>